<protein>
    <submittedName>
        <fullName evidence="10">Multicopper oxidase</fullName>
    </submittedName>
</protein>
<dbReference type="Proteomes" id="UP000887540">
    <property type="component" value="Unplaced"/>
</dbReference>
<evidence type="ECO:0000256" key="4">
    <source>
        <dbReference type="ARBA" id="ARBA00023008"/>
    </source>
</evidence>
<keyword evidence="5" id="KW-1133">Transmembrane helix</keyword>
<keyword evidence="2" id="KW-0479">Metal-binding</keyword>
<dbReference type="InterPro" id="IPR045087">
    <property type="entry name" value="Cu-oxidase_fam"/>
</dbReference>
<keyword evidence="5" id="KW-0472">Membrane</keyword>
<evidence type="ECO:0000256" key="2">
    <source>
        <dbReference type="ARBA" id="ARBA00022723"/>
    </source>
</evidence>
<sequence>MPLKSFLYIYIGISLLIYFICAWQVYESPLQLATPNENGIYEFNLVIEYKLTMYSYANMAPIDYDVNTQSWYQLNSSLYAPCNASNFLINNQNNNLTNLNNILNTINQYDGRHIRTISINGKIPGDTIVVPLGAEVILRIKNRLNTESLSIHLHGVDKQWLWYTDGIAFIQQCPISTGSDYSYRFIADTAGTHWYHGHLMSDLGDGVVGGFVVKKPNETTPSLKGNRLNLAREYYILIRDIGVVSAYDQSLAMSLMTVKYANKMDDQHSTCTLNPCWNRTRNYDGSAIAFLSPLSSILINNKGWYSQQDLRQTPSKTPLTTYLIKAGENVRFRMVNGGIGHPIMLWLEYHKLIVVATDGAEIKPVQVDSMVIFPGERYDILVQGVLENGEEIEDKEVVKQKNFTQGYEEYFININHDNMMNGISFKPPKGMPYYNDGNENQILTPCSSSICNEDMSMGMSEDLPMLGTNENCNCFNVYNFTLGNIVQLTLYNMGNGGTYQNGFPHPFHLHGTHFYVMKLAYPPTYDKNGVLNSTNGDIPCTDSMVSVIRVQRESTTPS</sequence>
<evidence type="ECO:0000259" key="6">
    <source>
        <dbReference type="Pfam" id="PF00394"/>
    </source>
</evidence>
<keyword evidence="9" id="KW-1185">Reference proteome</keyword>
<comment type="similarity">
    <text evidence="1">Belongs to the multicopper oxidase family.</text>
</comment>
<evidence type="ECO:0000259" key="8">
    <source>
        <dbReference type="Pfam" id="PF07732"/>
    </source>
</evidence>
<dbReference type="Pfam" id="PF00394">
    <property type="entry name" value="Cu-oxidase"/>
    <property type="match status" value="1"/>
</dbReference>
<dbReference type="InterPro" id="IPR001117">
    <property type="entry name" value="Cu-oxidase_2nd"/>
</dbReference>
<evidence type="ECO:0000259" key="7">
    <source>
        <dbReference type="Pfam" id="PF07731"/>
    </source>
</evidence>
<evidence type="ECO:0000256" key="1">
    <source>
        <dbReference type="ARBA" id="ARBA00010609"/>
    </source>
</evidence>
<reference evidence="10" key="1">
    <citation type="submission" date="2022-11" db="UniProtKB">
        <authorList>
            <consortium name="WormBaseParasite"/>
        </authorList>
    </citation>
    <scope>IDENTIFICATION</scope>
</reference>
<keyword evidence="3" id="KW-0560">Oxidoreductase</keyword>
<dbReference type="GO" id="GO:0016491">
    <property type="term" value="F:oxidoreductase activity"/>
    <property type="evidence" value="ECO:0007669"/>
    <property type="project" value="UniProtKB-KW"/>
</dbReference>
<name>A0A914EA39_9BILA</name>
<dbReference type="PANTHER" id="PTHR11709">
    <property type="entry name" value="MULTI-COPPER OXIDASE"/>
    <property type="match status" value="1"/>
</dbReference>
<keyword evidence="5" id="KW-0812">Transmembrane</keyword>
<evidence type="ECO:0000256" key="5">
    <source>
        <dbReference type="SAM" id="Phobius"/>
    </source>
</evidence>
<dbReference type="GO" id="GO:0005886">
    <property type="term" value="C:plasma membrane"/>
    <property type="evidence" value="ECO:0007669"/>
    <property type="project" value="TreeGrafter"/>
</dbReference>
<dbReference type="GO" id="GO:0005507">
    <property type="term" value="F:copper ion binding"/>
    <property type="evidence" value="ECO:0007669"/>
    <property type="project" value="InterPro"/>
</dbReference>
<feature type="domain" description="Plastocyanin-like" evidence="6">
    <location>
        <begin position="294"/>
        <end position="383"/>
    </location>
</feature>
<dbReference type="AlphaFoldDB" id="A0A914EA39"/>
<dbReference type="SUPFAM" id="SSF49503">
    <property type="entry name" value="Cupredoxins"/>
    <property type="match status" value="3"/>
</dbReference>
<feature type="transmembrane region" description="Helical" evidence="5">
    <location>
        <begin position="7"/>
        <end position="26"/>
    </location>
</feature>
<evidence type="ECO:0000313" key="9">
    <source>
        <dbReference type="Proteomes" id="UP000887540"/>
    </source>
</evidence>
<proteinExistence type="inferred from homology"/>
<dbReference type="WBParaSite" id="ACRNAN_scaffold6373.g14240.t1">
    <property type="protein sequence ID" value="ACRNAN_scaffold6373.g14240.t1"/>
    <property type="gene ID" value="ACRNAN_scaffold6373.g14240"/>
</dbReference>
<feature type="domain" description="Plastocyanin-like" evidence="7">
    <location>
        <begin position="464"/>
        <end position="522"/>
    </location>
</feature>
<keyword evidence="4" id="KW-0186">Copper</keyword>
<dbReference type="Pfam" id="PF07731">
    <property type="entry name" value="Cu-oxidase_2"/>
    <property type="match status" value="1"/>
</dbReference>
<dbReference type="InterPro" id="IPR011706">
    <property type="entry name" value="Cu-oxidase_C"/>
</dbReference>
<dbReference type="Gene3D" id="2.60.40.420">
    <property type="entry name" value="Cupredoxins - blue copper proteins"/>
    <property type="match status" value="3"/>
</dbReference>
<evidence type="ECO:0000313" key="10">
    <source>
        <dbReference type="WBParaSite" id="ACRNAN_scaffold6373.g14240.t1"/>
    </source>
</evidence>
<organism evidence="9 10">
    <name type="scientific">Acrobeloides nanus</name>
    <dbReference type="NCBI Taxonomy" id="290746"/>
    <lineage>
        <taxon>Eukaryota</taxon>
        <taxon>Metazoa</taxon>
        <taxon>Ecdysozoa</taxon>
        <taxon>Nematoda</taxon>
        <taxon>Chromadorea</taxon>
        <taxon>Rhabditida</taxon>
        <taxon>Tylenchina</taxon>
        <taxon>Cephalobomorpha</taxon>
        <taxon>Cephaloboidea</taxon>
        <taxon>Cephalobidae</taxon>
        <taxon>Acrobeloides</taxon>
    </lineage>
</organism>
<dbReference type="GO" id="GO:0006826">
    <property type="term" value="P:iron ion transport"/>
    <property type="evidence" value="ECO:0007669"/>
    <property type="project" value="TreeGrafter"/>
</dbReference>
<dbReference type="PANTHER" id="PTHR11709:SF394">
    <property type="entry name" value="FI03373P-RELATED"/>
    <property type="match status" value="1"/>
</dbReference>
<accession>A0A914EA39</accession>
<dbReference type="InterPro" id="IPR008972">
    <property type="entry name" value="Cupredoxin"/>
</dbReference>
<feature type="domain" description="Plastocyanin-like" evidence="8">
    <location>
        <begin position="110"/>
        <end position="217"/>
    </location>
</feature>
<evidence type="ECO:0000256" key="3">
    <source>
        <dbReference type="ARBA" id="ARBA00023002"/>
    </source>
</evidence>
<dbReference type="InterPro" id="IPR011707">
    <property type="entry name" value="Cu-oxidase-like_N"/>
</dbReference>
<dbReference type="Pfam" id="PF07732">
    <property type="entry name" value="Cu-oxidase_3"/>
    <property type="match status" value="1"/>
</dbReference>